<reference evidence="1 2" key="1">
    <citation type="submission" date="2024-01" db="EMBL/GenBank/DDBJ databases">
        <title>Seven novel Bacillus-like species.</title>
        <authorList>
            <person name="Liu G."/>
        </authorList>
    </citation>
    <scope>NUCLEOTIDE SEQUENCE [LARGE SCALE GENOMIC DNA]</scope>
    <source>
        <strain evidence="1 2">FJAT-51639</strain>
    </source>
</reference>
<protein>
    <submittedName>
        <fullName evidence="1">Uncharacterized protein</fullName>
    </submittedName>
</protein>
<evidence type="ECO:0000313" key="1">
    <source>
        <dbReference type="EMBL" id="MEI4801685.1"/>
    </source>
</evidence>
<accession>A0ABU8FG72</accession>
<evidence type="ECO:0000313" key="2">
    <source>
        <dbReference type="Proteomes" id="UP001372526"/>
    </source>
</evidence>
<dbReference type="RefSeq" id="WP_336472334.1">
    <property type="nucleotide sequence ID" value="NZ_JBAWSX010000004.1"/>
</dbReference>
<name>A0ABU8FG72_9BACI</name>
<sequence>MKGRPIRANIQIVLKVVAQEAMEQVLENMAMEQLVTSFIEPPQIRSIKLTLFEFYCTMHNIVNWVDYVVFVIKEMGYPFLMCKYRTT</sequence>
<organism evidence="1 2">
    <name type="scientific">Bacillus bruguierae</name>
    <dbReference type="NCBI Taxonomy" id="3127667"/>
    <lineage>
        <taxon>Bacteria</taxon>
        <taxon>Bacillati</taxon>
        <taxon>Bacillota</taxon>
        <taxon>Bacilli</taxon>
        <taxon>Bacillales</taxon>
        <taxon>Bacillaceae</taxon>
        <taxon>Bacillus</taxon>
    </lineage>
</organism>
<dbReference type="Proteomes" id="UP001372526">
    <property type="component" value="Unassembled WGS sequence"/>
</dbReference>
<dbReference type="EMBL" id="JBAWSX010000004">
    <property type="protein sequence ID" value="MEI4801685.1"/>
    <property type="molecule type" value="Genomic_DNA"/>
</dbReference>
<proteinExistence type="predicted"/>
<keyword evidence="2" id="KW-1185">Reference proteome</keyword>
<gene>
    <name evidence="1" type="ORF">WAZ07_10150</name>
</gene>
<comment type="caution">
    <text evidence="1">The sequence shown here is derived from an EMBL/GenBank/DDBJ whole genome shotgun (WGS) entry which is preliminary data.</text>
</comment>